<dbReference type="KEGG" id="kro:BVG79_02137"/>
<gene>
    <name evidence="1" type="ORF">BVG79_02137</name>
</gene>
<keyword evidence="2" id="KW-1185">Reference proteome</keyword>
<dbReference type="OrthoDB" id="7876523at2"/>
<accession>A0A1W6P2F8</accession>
<protein>
    <submittedName>
        <fullName evidence="1">Uncharacterized protein</fullName>
    </submittedName>
</protein>
<dbReference type="RefSeq" id="WP_085786872.1">
    <property type="nucleotide sequence ID" value="NZ_CP019937.1"/>
</dbReference>
<dbReference type="AlphaFoldDB" id="A0A1W6P2F8"/>
<proteinExistence type="predicted"/>
<reference evidence="1 2" key="1">
    <citation type="submission" date="2017-02" db="EMBL/GenBank/DDBJ databases">
        <title>Ketogulonicigenium robustum SPU B003 Genome sequencing and assembly.</title>
        <authorList>
            <person name="Li Y."/>
            <person name="Liu L."/>
            <person name="Wang C."/>
            <person name="Zhang M."/>
            <person name="Zhang T."/>
            <person name="Zhang Y."/>
        </authorList>
    </citation>
    <scope>NUCLEOTIDE SEQUENCE [LARGE SCALE GENOMIC DNA]</scope>
    <source>
        <strain evidence="1 2">SPU_B003</strain>
    </source>
</reference>
<sequence length="166" mass="18538">MMRPLAAQRLWWARHALRPLPPSGQLLPGPLRSPHLLADPAGDYAIQWSSPRNRLLMVDVTCRTPGAWLGLHIPFRALRRMGGMAFALDMAISPPALMRPVLRLPTAAGFTDIPFPRPFLGLPQGTHEGGCLFTPLARARWREWILFLPPDRSFSLVLSDLRLAPV</sequence>
<name>A0A1W6P2F8_9RHOB</name>
<dbReference type="EMBL" id="CP019937">
    <property type="protein sequence ID" value="ARO15477.1"/>
    <property type="molecule type" value="Genomic_DNA"/>
</dbReference>
<dbReference type="Proteomes" id="UP000242447">
    <property type="component" value="Chromosome"/>
</dbReference>
<evidence type="ECO:0000313" key="2">
    <source>
        <dbReference type="Proteomes" id="UP000242447"/>
    </source>
</evidence>
<dbReference type="STRING" id="92947.BVG79_02137"/>
<evidence type="ECO:0000313" key="1">
    <source>
        <dbReference type="EMBL" id="ARO15477.1"/>
    </source>
</evidence>
<organism evidence="1 2">
    <name type="scientific">Ketogulonicigenium robustum</name>
    <dbReference type="NCBI Taxonomy" id="92947"/>
    <lineage>
        <taxon>Bacteria</taxon>
        <taxon>Pseudomonadati</taxon>
        <taxon>Pseudomonadota</taxon>
        <taxon>Alphaproteobacteria</taxon>
        <taxon>Rhodobacterales</taxon>
        <taxon>Roseobacteraceae</taxon>
        <taxon>Ketogulonicigenium</taxon>
    </lineage>
</organism>